<keyword evidence="2" id="KW-1185">Reference proteome</keyword>
<sequence length="181" mass="21663">MHLEHRAAEEDAEERRELRRRAKKIKNLTEEGEVVLEEQSLENEWSESLVREKREVAQKRKHNRKTKHDYVIFPTETWLDDRKESVYRKNPKIRNVLLVKKMMEEKAVSHDEESWLAEPLPQANKRVFIKDPSYRKKRVEKAASIQKTHHGVELNERSRPAHTGIRPRLQVVNLYRDITSL</sequence>
<reference evidence="1" key="1">
    <citation type="journal article" date="2023" name="G3 (Bethesda)">
        <title>A reference genome for the long-term kleptoplast-retaining sea slug Elysia crispata morphotype clarki.</title>
        <authorList>
            <person name="Eastman K.E."/>
            <person name="Pendleton A.L."/>
            <person name="Shaikh M.A."/>
            <person name="Suttiyut T."/>
            <person name="Ogas R."/>
            <person name="Tomko P."/>
            <person name="Gavelis G."/>
            <person name="Widhalm J.R."/>
            <person name="Wisecaver J.H."/>
        </authorList>
    </citation>
    <scope>NUCLEOTIDE SEQUENCE</scope>
    <source>
        <strain evidence="1">ECLA1</strain>
    </source>
</reference>
<dbReference type="EMBL" id="JAWDGP010006696">
    <property type="protein sequence ID" value="KAK3736677.1"/>
    <property type="molecule type" value="Genomic_DNA"/>
</dbReference>
<protein>
    <submittedName>
        <fullName evidence="1">Uncharacterized protein</fullName>
    </submittedName>
</protein>
<comment type="caution">
    <text evidence="1">The sequence shown here is derived from an EMBL/GenBank/DDBJ whole genome shotgun (WGS) entry which is preliminary data.</text>
</comment>
<name>A0AAE0Y852_9GAST</name>
<dbReference type="Proteomes" id="UP001283361">
    <property type="component" value="Unassembled WGS sequence"/>
</dbReference>
<organism evidence="1 2">
    <name type="scientific">Elysia crispata</name>
    <name type="common">lettuce slug</name>
    <dbReference type="NCBI Taxonomy" id="231223"/>
    <lineage>
        <taxon>Eukaryota</taxon>
        <taxon>Metazoa</taxon>
        <taxon>Spiralia</taxon>
        <taxon>Lophotrochozoa</taxon>
        <taxon>Mollusca</taxon>
        <taxon>Gastropoda</taxon>
        <taxon>Heterobranchia</taxon>
        <taxon>Euthyneura</taxon>
        <taxon>Panpulmonata</taxon>
        <taxon>Sacoglossa</taxon>
        <taxon>Placobranchoidea</taxon>
        <taxon>Plakobranchidae</taxon>
        <taxon>Elysia</taxon>
    </lineage>
</organism>
<proteinExistence type="predicted"/>
<evidence type="ECO:0000313" key="1">
    <source>
        <dbReference type="EMBL" id="KAK3736677.1"/>
    </source>
</evidence>
<dbReference type="AlphaFoldDB" id="A0AAE0Y852"/>
<accession>A0AAE0Y852</accession>
<gene>
    <name evidence="1" type="ORF">RRG08_049199</name>
</gene>
<evidence type="ECO:0000313" key="2">
    <source>
        <dbReference type="Proteomes" id="UP001283361"/>
    </source>
</evidence>